<dbReference type="Proteomes" id="UP000001803">
    <property type="component" value="Plasmid pBHWA1"/>
</dbReference>
<gene>
    <name evidence="3" type="ordered locus">BHWA1_02689</name>
</gene>
<dbReference type="RefSeq" id="WP_012672166.1">
    <property type="nucleotide sequence ID" value="NC_012226.1"/>
</dbReference>
<dbReference type="PANTHER" id="PTHR11927">
    <property type="entry name" value="GALACTOSIDE 2-L-FUCOSYLTRANSFERASE"/>
    <property type="match status" value="1"/>
</dbReference>
<geneLocation type="plasmid" evidence="3 4">
    <name>pBHWA1</name>
</geneLocation>
<keyword evidence="2" id="KW-0808">Transferase</keyword>
<dbReference type="GO" id="GO:0008107">
    <property type="term" value="F:galactoside 2-alpha-L-fucosyltransferase activity"/>
    <property type="evidence" value="ECO:0007669"/>
    <property type="project" value="InterPro"/>
</dbReference>
<reference evidence="3 4" key="1">
    <citation type="journal article" date="2009" name="PLoS ONE">
        <title>Genome sequence of the pathogenic intestinal spirochete Brachyspira hyodysenteriae reveals adaptations to its lifestyle in the porcine large intestine.</title>
        <authorList>
            <person name="Bellgard M.I."/>
            <person name="Wanchanthuek P."/>
            <person name="La T."/>
            <person name="Ryan K."/>
            <person name="Moolhuijzen P."/>
            <person name="Albertyn Z."/>
            <person name="Shaban B."/>
            <person name="Motro Y."/>
            <person name="Dunn D.S."/>
            <person name="Schibeci D."/>
            <person name="Hunter A."/>
            <person name="Barrero R."/>
            <person name="Phillips N.D."/>
            <person name="Hampson D.J."/>
        </authorList>
    </citation>
    <scope>NUCLEOTIDE SEQUENCE [LARGE SCALE GENOMIC DNA]</scope>
    <source>
        <strain evidence="4">ATCC 49526 / WA1</strain>
    </source>
</reference>
<keyword evidence="4" id="KW-1185">Reference proteome</keyword>
<dbReference type="GO" id="GO:0016020">
    <property type="term" value="C:membrane"/>
    <property type="evidence" value="ECO:0007669"/>
    <property type="project" value="InterPro"/>
</dbReference>
<accession>A0A3B6VCF4</accession>
<organism evidence="3 4">
    <name type="scientific">Brachyspira hyodysenteriae (strain ATCC 49526 / WA1)</name>
    <dbReference type="NCBI Taxonomy" id="565034"/>
    <lineage>
        <taxon>Bacteria</taxon>
        <taxon>Pseudomonadati</taxon>
        <taxon>Spirochaetota</taxon>
        <taxon>Spirochaetia</taxon>
        <taxon>Brachyspirales</taxon>
        <taxon>Brachyspiraceae</taxon>
        <taxon>Brachyspira</taxon>
    </lineage>
</organism>
<evidence type="ECO:0000256" key="2">
    <source>
        <dbReference type="ARBA" id="ARBA00022679"/>
    </source>
</evidence>
<name>A0A3B6VCF4_BRAHW</name>
<proteinExistence type="predicted"/>
<dbReference type="Pfam" id="PF01531">
    <property type="entry name" value="Glyco_transf_11"/>
    <property type="match status" value="1"/>
</dbReference>
<dbReference type="KEGG" id="bhy:BHWA1_02689"/>
<evidence type="ECO:0000313" key="3">
    <source>
        <dbReference type="EMBL" id="ACN85140.1"/>
    </source>
</evidence>
<evidence type="ECO:0000313" key="4">
    <source>
        <dbReference type="Proteomes" id="UP000001803"/>
    </source>
</evidence>
<keyword evidence="1" id="KW-0328">Glycosyltransferase</keyword>
<dbReference type="GeneID" id="63964017"/>
<sequence length="623" mass="74944">MNDKYVICSITTGFTDQLINFATAIYIREKYKKNVKLDISWFSVYENTDYLGIEKRNLEVLNIFNDFNFEIATKKEIDIALKSIFIDGRYENIDKILKSNKHIYVGPYVGHTLFYYGHINISSFFNLDKYFINLLNEKHKNILNDMSSFESVTIHIRRGDYMYALKIDGRKNNASLDYIYTSIKYLNNTLENKNIKFYIFSNNKKYIKNNLIPIFQNNNINFEIIEDNPEYIDFYLMTKCKHIISSLGKFAKVAFKFIKNENKIFIDTDNIYNLKKEYFYKNICEKYCNIIYEEYNNIKTYISKNNMIYILDLIEKNNIKNICQIGLLDGLETHTLLKYSADNNNCFNLLCFENNERDIVGIELKNLTENEKKLFTLYIEQSPLDIDNSFNIKNIDFIFFTKENSNPLVFIYLIYLFPFMKEEIIIVFNDIISGKYYSGSYCIFNMFNGEKNQFYNFNTNKYDNIGYIKIKKQELLNIIKKISVIEYDGYINKFFMNKLIDNRNDYYNYFDLDMSYIRLNNLKQYMKDKFDIEYSNYIISNIENNIINYEKQYYKNQKNNFYSQNQIHISKIENIIDKHNKLINSISWWIPIKKLRENFKNKFIRPDQTRPDQTRPDQTRPNM</sequence>
<dbReference type="EMBL" id="CP001360">
    <property type="protein sequence ID" value="ACN85140.1"/>
    <property type="molecule type" value="Genomic_DNA"/>
</dbReference>
<dbReference type="PANTHER" id="PTHR11927:SF9">
    <property type="entry name" value="L-FUCOSYLTRANSFERASE"/>
    <property type="match status" value="1"/>
</dbReference>
<dbReference type="InterPro" id="IPR002516">
    <property type="entry name" value="Glyco_trans_11"/>
</dbReference>
<dbReference type="CDD" id="cd11301">
    <property type="entry name" value="Fut1_Fut2_like"/>
    <property type="match status" value="1"/>
</dbReference>
<dbReference type="GO" id="GO:0005975">
    <property type="term" value="P:carbohydrate metabolic process"/>
    <property type="evidence" value="ECO:0007669"/>
    <property type="project" value="InterPro"/>
</dbReference>
<evidence type="ECO:0000256" key="1">
    <source>
        <dbReference type="ARBA" id="ARBA00022676"/>
    </source>
</evidence>
<dbReference type="AlphaFoldDB" id="A0A3B6VCF4"/>
<keyword evidence="3" id="KW-0614">Plasmid</keyword>
<protein>
    <submittedName>
        <fullName evidence="3">Alpha-1,2-fucosyltransferase glycosyl transferase, family 11</fullName>
    </submittedName>
</protein>